<evidence type="ECO:0000313" key="1">
    <source>
        <dbReference type="EMBL" id="GBN41272.1"/>
    </source>
</evidence>
<evidence type="ECO:0000313" key="2">
    <source>
        <dbReference type="Proteomes" id="UP000499080"/>
    </source>
</evidence>
<dbReference type="AlphaFoldDB" id="A0A4Y2NRC8"/>
<comment type="caution">
    <text evidence="1">The sequence shown here is derived from an EMBL/GenBank/DDBJ whole genome shotgun (WGS) entry which is preliminary data.</text>
</comment>
<proteinExistence type="predicted"/>
<keyword evidence="2" id="KW-1185">Reference proteome</keyword>
<organism evidence="1 2">
    <name type="scientific">Araneus ventricosus</name>
    <name type="common">Orbweaver spider</name>
    <name type="synonym">Epeira ventricosa</name>
    <dbReference type="NCBI Taxonomy" id="182803"/>
    <lineage>
        <taxon>Eukaryota</taxon>
        <taxon>Metazoa</taxon>
        <taxon>Ecdysozoa</taxon>
        <taxon>Arthropoda</taxon>
        <taxon>Chelicerata</taxon>
        <taxon>Arachnida</taxon>
        <taxon>Araneae</taxon>
        <taxon>Araneomorphae</taxon>
        <taxon>Entelegynae</taxon>
        <taxon>Araneoidea</taxon>
        <taxon>Araneidae</taxon>
        <taxon>Araneus</taxon>
    </lineage>
</organism>
<name>A0A4Y2NRC8_ARAVE</name>
<protein>
    <submittedName>
        <fullName evidence="1">Uncharacterized protein</fullName>
    </submittedName>
</protein>
<gene>
    <name evidence="1" type="ORF">AVEN_259686_1</name>
</gene>
<reference evidence="1 2" key="1">
    <citation type="journal article" date="2019" name="Sci. Rep.">
        <title>Orb-weaving spider Araneus ventricosus genome elucidates the spidroin gene catalogue.</title>
        <authorList>
            <person name="Kono N."/>
            <person name="Nakamura H."/>
            <person name="Ohtoshi R."/>
            <person name="Moran D.A.P."/>
            <person name="Shinohara A."/>
            <person name="Yoshida Y."/>
            <person name="Fujiwara M."/>
            <person name="Mori M."/>
            <person name="Tomita M."/>
            <person name="Arakawa K."/>
        </authorList>
    </citation>
    <scope>NUCLEOTIDE SEQUENCE [LARGE SCALE GENOMIC DNA]</scope>
</reference>
<sequence>MDLLKEETDDNERRGKTTPKISHGVNCRSLVVYSWGFNIAHMQMFSVLAFPCSEKWASSVHKKLNKHCGSFIIFARSHKANDSLSALSGD</sequence>
<dbReference type="EMBL" id="BGPR01009632">
    <property type="protein sequence ID" value="GBN41272.1"/>
    <property type="molecule type" value="Genomic_DNA"/>
</dbReference>
<accession>A0A4Y2NRC8</accession>
<dbReference type="Proteomes" id="UP000499080">
    <property type="component" value="Unassembled WGS sequence"/>
</dbReference>